<evidence type="ECO:0000313" key="2">
    <source>
        <dbReference type="EMBL" id="ORJ47957.1"/>
    </source>
</evidence>
<accession>A0ABX3UA82</accession>
<proteinExistence type="predicted"/>
<evidence type="ECO:0000256" key="1">
    <source>
        <dbReference type="SAM" id="Phobius"/>
    </source>
</evidence>
<keyword evidence="1" id="KW-0812">Transmembrane</keyword>
<feature type="transmembrane region" description="Helical" evidence="1">
    <location>
        <begin position="20"/>
        <end position="42"/>
    </location>
</feature>
<evidence type="ECO:0008006" key="4">
    <source>
        <dbReference type="Google" id="ProtNLM"/>
    </source>
</evidence>
<dbReference type="EMBL" id="MWPR01000054">
    <property type="protein sequence ID" value="ORJ47957.1"/>
    <property type="molecule type" value="Genomic_DNA"/>
</dbReference>
<dbReference type="RefSeq" id="WP_085007460.1">
    <property type="nucleotide sequence ID" value="NZ_MWPR01000054.1"/>
</dbReference>
<dbReference type="Proteomes" id="UP000192521">
    <property type="component" value="Unassembled WGS sequence"/>
</dbReference>
<organism evidence="2 3">
    <name type="scientific">Kluyvera intermedia</name>
    <name type="common">Enterobacter intermedius</name>
    <dbReference type="NCBI Taxonomy" id="61648"/>
    <lineage>
        <taxon>Bacteria</taxon>
        <taxon>Pseudomonadati</taxon>
        <taxon>Pseudomonadota</taxon>
        <taxon>Gammaproteobacteria</taxon>
        <taxon>Enterobacterales</taxon>
        <taxon>Enterobacteriaceae</taxon>
        <taxon>Kluyvera</taxon>
    </lineage>
</organism>
<protein>
    <recommendedName>
        <fullName evidence="4">Type VI secretion protein</fullName>
    </recommendedName>
</protein>
<sequence length="404" mass="45594">MSVRINTIPDARSYPQNNGYVKWLMVLLLLLSTVLVLTLLLFIDGLAISYRSFWVMFFGILAFIWSLAASVYWLVFITQCIRVDAWNKRREEVILRETQRGRRALQILNLSLHTAMNGDSLAETTMNFLTRHQRLSTYSVLRGENIVRRSVIPLLTEQPITSRLPEIISRLFSDIKPQLCRLPDDFHINVFFEINTPLSMQIVIDTCKDEWQKAGFSRTCLFSNSARGLAVIDDWLDNEIHKKAVLLVISLHLEPEQPELTAESACALLMANRLTQQEITPLALLHRPERVIDTTVMVDGIKQALDWMPVKPDALSGTWTATLNAEQRVALLSLNEPFIQEASLYELDAFLGRSDTAAPWLSIATAALAAMHLHQPQLALSGELGRDSLWAAVVSPHALPQEAS</sequence>
<feature type="transmembrane region" description="Helical" evidence="1">
    <location>
        <begin position="54"/>
        <end position="75"/>
    </location>
</feature>
<evidence type="ECO:0000313" key="3">
    <source>
        <dbReference type="Proteomes" id="UP000192521"/>
    </source>
</evidence>
<keyword evidence="1" id="KW-1133">Transmembrane helix</keyword>
<comment type="caution">
    <text evidence="2">The sequence shown here is derived from an EMBL/GenBank/DDBJ whole genome shotgun (WGS) entry which is preliminary data.</text>
</comment>
<keyword evidence="1" id="KW-0472">Membrane</keyword>
<reference evidence="2 3" key="1">
    <citation type="submission" date="2017-02" db="EMBL/GenBank/DDBJ databases">
        <title>Draft genome sequence of a Kluyvera intermedia isolate from a patient with a pancreatic abscess.</title>
        <authorList>
            <person name="Thele R."/>
        </authorList>
    </citation>
    <scope>NUCLEOTIDE SEQUENCE [LARGE SCALE GENOMIC DNA]</scope>
    <source>
        <strain evidence="2 3">FOSA7093</strain>
    </source>
</reference>
<name>A0ABX3UA82_KLUIN</name>
<keyword evidence="3" id="KW-1185">Reference proteome</keyword>
<gene>
    <name evidence="2" type="ORF">B2M27_23350</name>
</gene>